<proteinExistence type="predicted"/>
<dbReference type="PROSITE" id="PS51257">
    <property type="entry name" value="PROKAR_LIPOPROTEIN"/>
    <property type="match status" value="1"/>
</dbReference>
<feature type="signal peptide" evidence="1">
    <location>
        <begin position="1"/>
        <end position="20"/>
    </location>
</feature>
<gene>
    <name evidence="2" type="ORF">EMK97_14690</name>
</gene>
<dbReference type="RefSeq" id="WP_130603450.1">
    <property type="nucleotide sequence ID" value="NZ_CP034759.1"/>
</dbReference>
<dbReference type="OrthoDB" id="6379751at2"/>
<evidence type="ECO:0000256" key="1">
    <source>
        <dbReference type="SAM" id="SignalP"/>
    </source>
</evidence>
<dbReference type="KEGG" id="lsd:EMK97_14690"/>
<organism evidence="2 3">
    <name type="scientific">Litorilituus sediminis</name>
    <dbReference type="NCBI Taxonomy" id="718192"/>
    <lineage>
        <taxon>Bacteria</taxon>
        <taxon>Pseudomonadati</taxon>
        <taxon>Pseudomonadota</taxon>
        <taxon>Gammaproteobacteria</taxon>
        <taxon>Alteromonadales</taxon>
        <taxon>Colwelliaceae</taxon>
        <taxon>Litorilituus</taxon>
    </lineage>
</organism>
<name>A0A4P6P754_9GAMM</name>
<keyword evidence="3" id="KW-1185">Reference proteome</keyword>
<dbReference type="AlphaFoldDB" id="A0A4P6P754"/>
<sequence length="493" mass="54972">MRHFALNKVLPCVLVSLLSACGGSGGGDDSSSDANLPDLTPSEYAGTFKDANQTGIFYNNTNAPQNFGWNGEHCANNANSRYYETDNALIYGQESLPESDFTQAAQWVETGLKAATSAFTISNSEYFDSRQRYSPLVVNAFLSMASGSIEKQRVFNPHIYVYAEMVSAGTLTEQDKSYVEGQLRALVYINNSGVNSYHSELLALLPQNYASLSQDEQLLSIVDGINQIASDESELAVTSEYLVNMTLPNDFDLWADRSYFQPMESRDSRPLENYLYAEFVKLSRAEQEAALAHFNAKLPYVSSIDEAIYQDKIYVCLTNNNSNIGWGEGTNLGISFSAPSVFSRQNPQQVVVHELIHTIQMAYTSSPYTFSHLPRWLLEGQAVYLSGQTVASKSQHANYEPLSVNSFSDEYGDASEAYQHYGLAYSYIHENSGLANIKGLFSAMHGKYSGESFSTNYSWVFAQSFANYMQDHHQQALDYTRYASDYHTLIGTW</sequence>
<feature type="chain" id="PRO_5020214451" evidence="1">
    <location>
        <begin position="21"/>
        <end position="493"/>
    </location>
</feature>
<evidence type="ECO:0000313" key="3">
    <source>
        <dbReference type="Proteomes" id="UP000290244"/>
    </source>
</evidence>
<reference evidence="2 3" key="1">
    <citation type="submission" date="2018-12" db="EMBL/GenBank/DDBJ databases">
        <title>Complete genome of Litorilituus sediminis.</title>
        <authorList>
            <person name="Liu A."/>
            <person name="Rong J."/>
        </authorList>
    </citation>
    <scope>NUCLEOTIDE SEQUENCE [LARGE SCALE GENOMIC DNA]</scope>
    <source>
        <strain evidence="2 3">JCM 17549</strain>
    </source>
</reference>
<evidence type="ECO:0000313" key="2">
    <source>
        <dbReference type="EMBL" id="QBG36878.1"/>
    </source>
</evidence>
<protein>
    <submittedName>
        <fullName evidence="2">Uncharacterized protein</fullName>
    </submittedName>
</protein>
<dbReference type="Proteomes" id="UP000290244">
    <property type="component" value="Chromosome"/>
</dbReference>
<accession>A0A4P6P754</accession>
<dbReference type="EMBL" id="CP034759">
    <property type="protein sequence ID" value="QBG36878.1"/>
    <property type="molecule type" value="Genomic_DNA"/>
</dbReference>
<keyword evidence="1" id="KW-0732">Signal</keyword>